<proteinExistence type="predicted"/>
<evidence type="ECO:0000313" key="2">
    <source>
        <dbReference type="EMBL" id="JAH46889.1"/>
    </source>
</evidence>
<evidence type="ECO:0000256" key="1">
    <source>
        <dbReference type="SAM" id="MobiDB-lite"/>
    </source>
</evidence>
<dbReference type="AlphaFoldDB" id="A0A0E9SZW9"/>
<reference evidence="2" key="1">
    <citation type="submission" date="2014-11" db="EMBL/GenBank/DDBJ databases">
        <authorList>
            <person name="Amaro Gonzalez C."/>
        </authorList>
    </citation>
    <scope>NUCLEOTIDE SEQUENCE</scope>
</reference>
<organism evidence="2">
    <name type="scientific">Anguilla anguilla</name>
    <name type="common">European freshwater eel</name>
    <name type="synonym">Muraena anguilla</name>
    <dbReference type="NCBI Taxonomy" id="7936"/>
    <lineage>
        <taxon>Eukaryota</taxon>
        <taxon>Metazoa</taxon>
        <taxon>Chordata</taxon>
        <taxon>Craniata</taxon>
        <taxon>Vertebrata</taxon>
        <taxon>Euteleostomi</taxon>
        <taxon>Actinopterygii</taxon>
        <taxon>Neopterygii</taxon>
        <taxon>Teleostei</taxon>
        <taxon>Anguilliformes</taxon>
        <taxon>Anguillidae</taxon>
        <taxon>Anguilla</taxon>
    </lineage>
</organism>
<protein>
    <submittedName>
        <fullName evidence="2">Uncharacterized protein</fullName>
    </submittedName>
</protein>
<sequence length="81" mass="8632">MKAALKQLAVSPGWMSPATTLPLPPPSRNPSARRGSLRTSCSADAKTIIHFPVSDGNKPPNVLHFGCTELISSSFQNSPFL</sequence>
<reference evidence="2" key="2">
    <citation type="journal article" date="2015" name="Fish Shellfish Immunol.">
        <title>Early steps in the European eel (Anguilla anguilla)-Vibrio vulnificus interaction in the gills: Role of the RtxA13 toxin.</title>
        <authorList>
            <person name="Callol A."/>
            <person name="Pajuelo D."/>
            <person name="Ebbesson L."/>
            <person name="Teles M."/>
            <person name="MacKenzie S."/>
            <person name="Amaro C."/>
        </authorList>
    </citation>
    <scope>NUCLEOTIDE SEQUENCE</scope>
</reference>
<feature type="region of interest" description="Disordered" evidence="1">
    <location>
        <begin position="14"/>
        <end position="38"/>
    </location>
</feature>
<dbReference type="EMBL" id="GBXM01061688">
    <property type="protein sequence ID" value="JAH46889.1"/>
    <property type="molecule type" value="Transcribed_RNA"/>
</dbReference>
<accession>A0A0E9SZW9</accession>
<name>A0A0E9SZW9_ANGAN</name>